<dbReference type="Proteomes" id="UP000184275">
    <property type="component" value="Unassembled WGS sequence"/>
</dbReference>
<reference evidence="7" key="1">
    <citation type="submission" date="2016-11" db="EMBL/GenBank/DDBJ databases">
        <authorList>
            <person name="Varghese N."/>
            <person name="Submissions S."/>
        </authorList>
    </citation>
    <scope>NUCLEOTIDE SEQUENCE [LARGE SCALE GENOMIC DNA]</scope>
    <source>
        <strain evidence="7">UWOS</strain>
    </source>
</reference>
<dbReference type="PIRSF" id="PIRSF006181">
    <property type="entry name" value="EbsC_YbaK"/>
    <property type="match status" value="1"/>
</dbReference>
<dbReference type="Gene3D" id="3.90.960.10">
    <property type="entry name" value="YbaK/aminoacyl-tRNA synthetase-associated domain"/>
    <property type="match status" value="1"/>
</dbReference>
<comment type="similarity">
    <text evidence="1 4">Belongs to the prolyl-tRNA editing family. YbaK/EbsC subfamily.</text>
</comment>
<dbReference type="PANTHER" id="PTHR30411">
    <property type="entry name" value="CYTOPLASMIC PROTEIN"/>
    <property type="match status" value="1"/>
</dbReference>
<accession>A0A1M6W4A4</accession>
<dbReference type="PANTHER" id="PTHR30411:SF0">
    <property type="entry name" value="CYS-TRNA(PRO)_CYS-TRNA(CYS) DEACYLASE YBAK"/>
    <property type="match status" value="1"/>
</dbReference>
<dbReference type="InterPro" id="IPR004369">
    <property type="entry name" value="Prolyl-tRNA_editing_YbaK/EbsC"/>
</dbReference>
<gene>
    <name evidence="6" type="ORF">SAMN05720469_1221</name>
</gene>
<dbReference type="GO" id="GO:0002161">
    <property type="term" value="F:aminoacyl-tRNA deacylase activity"/>
    <property type="evidence" value="ECO:0007669"/>
    <property type="project" value="InterPro"/>
</dbReference>
<evidence type="ECO:0000256" key="1">
    <source>
        <dbReference type="ARBA" id="ARBA00009798"/>
    </source>
</evidence>
<dbReference type="AlphaFoldDB" id="A0A1M6W4A4"/>
<sequence length="167" mass="18206">MKENKKTNAARLLDQKGIAYELIAYPVDENDLGAEHIAESLQEPIERVFKTILVRGDKTGPIIGVVPGNLEIVLKSLAKASQNKSVETVPLKELQPLTGYIRGGCSPIGLKKPFPIFIHETALQFDFIYVSAGVRGMQLKISPKDLIQTVHATVAAIAGPKTEKGKY</sequence>
<evidence type="ECO:0000256" key="4">
    <source>
        <dbReference type="PIRNR" id="PIRNR006181"/>
    </source>
</evidence>
<dbReference type="GO" id="GO:0016829">
    <property type="term" value="F:lyase activity"/>
    <property type="evidence" value="ECO:0007669"/>
    <property type="project" value="UniProtKB-KW"/>
</dbReference>
<dbReference type="CDD" id="cd00002">
    <property type="entry name" value="YbaK_deacylase"/>
    <property type="match status" value="1"/>
</dbReference>
<proteinExistence type="inferred from homology"/>
<dbReference type="EMBL" id="FRAW01000022">
    <property type="protein sequence ID" value="SHK88386.1"/>
    <property type="molecule type" value="Genomic_DNA"/>
</dbReference>
<dbReference type="EC" id="4.2.-.-" evidence="4"/>
<evidence type="ECO:0000256" key="3">
    <source>
        <dbReference type="ARBA" id="ARBA00023239"/>
    </source>
</evidence>
<dbReference type="SUPFAM" id="SSF55826">
    <property type="entry name" value="YbaK/ProRS associated domain"/>
    <property type="match status" value="1"/>
</dbReference>
<dbReference type="InterPro" id="IPR036754">
    <property type="entry name" value="YbaK/aa-tRNA-synt-asso_dom_sf"/>
</dbReference>
<dbReference type="GO" id="GO:0006412">
    <property type="term" value="P:translation"/>
    <property type="evidence" value="ECO:0007669"/>
    <property type="project" value="UniProtKB-KW"/>
</dbReference>
<organism evidence="6 7">
    <name type="scientific">Fibrobacter intestinalis</name>
    <dbReference type="NCBI Taxonomy" id="28122"/>
    <lineage>
        <taxon>Bacteria</taxon>
        <taxon>Pseudomonadati</taxon>
        <taxon>Fibrobacterota</taxon>
        <taxon>Fibrobacteria</taxon>
        <taxon>Fibrobacterales</taxon>
        <taxon>Fibrobacteraceae</taxon>
        <taxon>Fibrobacter</taxon>
    </lineage>
</organism>
<keyword evidence="3 4" id="KW-0456">Lyase</keyword>
<dbReference type="RefSeq" id="WP_073305037.1">
    <property type="nucleotide sequence ID" value="NZ_FRAW01000022.1"/>
</dbReference>
<feature type="domain" description="YbaK/aminoacyl-tRNA synthetase-associated" evidence="5">
    <location>
        <begin position="34"/>
        <end position="147"/>
    </location>
</feature>
<name>A0A1M6W4A4_9BACT</name>
<dbReference type="Pfam" id="PF04073">
    <property type="entry name" value="tRNA_edit"/>
    <property type="match status" value="1"/>
</dbReference>
<evidence type="ECO:0000313" key="7">
    <source>
        <dbReference type="Proteomes" id="UP000184275"/>
    </source>
</evidence>
<dbReference type="NCBIfam" id="TIGR00011">
    <property type="entry name" value="YbaK_EbsC"/>
    <property type="match status" value="1"/>
</dbReference>
<evidence type="ECO:0000256" key="2">
    <source>
        <dbReference type="ARBA" id="ARBA00022917"/>
    </source>
</evidence>
<keyword evidence="2 4" id="KW-0648">Protein biosynthesis</keyword>
<evidence type="ECO:0000259" key="5">
    <source>
        <dbReference type="Pfam" id="PF04073"/>
    </source>
</evidence>
<evidence type="ECO:0000313" key="6">
    <source>
        <dbReference type="EMBL" id="SHK88386.1"/>
    </source>
</evidence>
<keyword evidence="7" id="KW-1185">Reference proteome</keyword>
<dbReference type="InterPro" id="IPR007214">
    <property type="entry name" value="YbaK/aa-tRNA-synth-assoc-dom"/>
</dbReference>
<protein>
    <recommendedName>
        <fullName evidence="4">Cys-tRNA(Pro)/Cys-tRNA(Cys) deacylase</fullName>
        <ecNumber evidence="4">4.2.-.-</ecNumber>
    </recommendedName>
</protein>